<evidence type="ECO:0000313" key="2">
    <source>
        <dbReference type="EMBL" id="PTB66500.1"/>
    </source>
</evidence>
<dbReference type="EMBL" id="KZ680213">
    <property type="protein sequence ID" value="PTB66500.1"/>
    <property type="molecule type" value="Genomic_DNA"/>
</dbReference>
<protein>
    <submittedName>
        <fullName evidence="2">Uncharacterized protein</fullName>
    </submittedName>
</protein>
<feature type="region of interest" description="Disordered" evidence="1">
    <location>
        <begin position="1"/>
        <end position="204"/>
    </location>
</feature>
<reference evidence="3" key="1">
    <citation type="submission" date="2016-07" db="EMBL/GenBank/DDBJ databases">
        <title>Multiple horizontal gene transfer events from other fungi enriched the ability of initially mycotrophic Trichoderma (Ascomycota) to feed on dead plant biomass.</title>
        <authorList>
            <consortium name="DOE Joint Genome Institute"/>
            <person name="Atanasova L."/>
            <person name="Chenthamara K."/>
            <person name="Zhang J."/>
            <person name="Grujic M."/>
            <person name="Henrissat B."/>
            <person name="Kuo A."/>
            <person name="Aerts A."/>
            <person name="Salamov A."/>
            <person name="Lipzen A."/>
            <person name="Labutti K."/>
            <person name="Barry K."/>
            <person name="Miao Y."/>
            <person name="Rahimi M.J."/>
            <person name="Shen Q."/>
            <person name="Grigoriev I.V."/>
            <person name="Kubicek C.P."/>
            <person name="Druzhinina I.S."/>
        </authorList>
    </citation>
    <scope>NUCLEOTIDE SEQUENCE [LARGE SCALE GENOMIC DNA]</scope>
    <source>
        <strain evidence="3">TUCIM 6016</strain>
    </source>
</reference>
<accession>A0A2T4BAZ2</accession>
<dbReference type="AlphaFoldDB" id="A0A2T4BAZ2"/>
<organism evidence="2 3">
    <name type="scientific">Trichoderma citrinoviride</name>
    <dbReference type="NCBI Taxonomy" id="58853"/>
    <lineage>
        <taxon>Eukaryota</taxon>
        <taxon>Fungi</taxon>
        <taxon>Dikarya</taxon>
        <taxon>Ascomycota</taxon>
        <taxon>Pezizomycotina</taxon>
        <taxon>Sordariomycetes</taxon>
        <taxon>Hypocreomycetidae</taxon>
        <taxon>Hypocreales</taxon>
        <taxon>Hypocreaceae</taxon>
        <taxon>Trichoderma</taxon>
    </lineage>
</organism>
<feature type="compositionally biased region" description="Polar residues" evidence="1">
    <location>
        <begin position="7"/>
        <end position="45"/>
    </location>
</feature>
<dbReference type="OrthoDB" id="4900419at2759"/>
<evidence type="ECO:0000313" key="3">
    <source>
        <dbReference type="Proteomes" id="UP000241546"/>
    </source>
</evidence>
<gene>
    <name evidence="2" type="ORF">BBK36DRAFT_1118676</name>
</gene>
<evidence type="ECO:0000256" key="1">
    <source>
        <dbReference type="SAM" id="MobiDB-lite"/>
    </source>
</evidence>
<dbReference type="Proteomes" id="UP000241546">
    <property type="component" value="Unassembled WGS sequence"/>
</dbReference>
<proteinExistence type="predicted"/>
<sequence length="251" mass="27176">MARNAPRTPTTSQQHPPSSTESSNTVDSQFSTRIFNTNPNTSGDPTSRKKLKSCPSAERSNAAVPLDRPRRHSSSSSSHRAPVKSDLLSRYNNIDPHMPLQGGAPSLLEATTTSPTRMRRQQAGGGGGDSSDRLDWAPQPGLGKDSSLGHVPRMAPSNPGSTAPPGAQEEPLLTQHAPGERTSKVDDQNITSLSRGKASERGLKRRLPIGEAEAEFSQKRLLDIVQDLDKLERETKDFGKQQLQAIREGFV</sequence>
<dbReference type="RefSeq" id="XP_024749820.1">
    <property type="nucleotide sequence ID" value="XM_024890501.1"/>
</dbReference>
<feature type="compositionally biased region" description="Basic and acidic residues" evidence="1">
    <location>
        <begin position="178"/>
        <end position="187"/>
    </location>
</feature>
<keyword evidence="3" id="KW-1185">Reference proteome</keyword>
<dbReference type="GeneID" id="36598619"/>
<name>A0A2T4BAZ2_9HYPO</name>